<reference evidence="1 2" key="1">
    <citation type="submission" date="2013-12" db="EMBL/GenBank/DDBJ databases">
        <authorList>
            <consortium name="DOE Joint Genome Institute"/>
            <person name="Eisen J."/>
            <person name="Huntemann M."/>
            <person name="Han J."/>
            <person name="Chen A."/>
            <person name="Kyrpides N."/>
            <person name="Mavromatis K."/>
            <person name="Markowitz V."/>
            <person name="Palaniappan K."/>
            <person name="Ivanova N."/>
            <person name="Schaumberg A."/>
            <person name="Pati A."/>
            <person name="Liolios K."/>
            <person name="Nordberg H.P."/>
            <person name="Cantor M.N."/>
            <person name="Hua S.X."/>
            <person name="Woyke T."/>
        </authorList>
    </citation>
    <scope>NUCLEOTIDE SEQUENCE [LARGE SCALE GENOMIC DNA]</scope>
    <source>
        <strain evidence="2">DSM 19437</strain>
    </source>
</reference>
<organism evidence="1 2">
    <name type="scientific">Niabella soli DSM 19437</name>
    <dbReference type="NCBI Taxonomy" id="929713"/>
    <lineage>
        <taxon>Bacteria</taxon>
        <taxon>Pseudomonadati</taxon>
        <taxon>Bacteroidota</taxon>
        <taxon>Chitinophagia</taxon>
        <taxon>Chitinophagales</taxon>
        <taxon>Chitinophagaceae</taxon>
        <taxon>Niabella</taxon>
    </lineage>
</organism>
<evidence type="ECO:0008006" key="3">
    <source>
        <dbReference type="Google" id="ProtNLM"/>
    </source>
</evidence>
<dbReference type="KEGG" id="nso:NIASO_03420"/>
<dbReference type="AlphaFoldDB" id="W0F772"/>
<gene>
    <name evidence="1" type="ORF">NIASO_03420</name>
</gene>
<proteinExistence type="predicted"/>
<dbReference type="Proteomes" id="UP000003586">
    <property type="component" value="Chromosome"/>
</dbReference>
<dbReference type="EMBL" id="CP007035">
    <property type="protein sequence ID" value="AHF17191.1"/>
    <property type="molecule type" value="Genomic_DNA"/>
</dbReference>
<keyword evidence="2" id="KW-1185">Reference proteome</keyword>
<dbReference type="HOGENOM" id="CLU_495065_0_0_10"/>
<evidence type="ECO:0000313" key="2">
    <source>
        <dbReference type="Proteomes" id="UP000003586"/>
    </source>
</evidence>
<sequence length="562" mass="62124">MTVAQEHYLVGAATRSIDPKAPPYSLSLSGFAAPKEGRFSLTWEAVHAPEKTVVAALATKKTGPHALPVHPYKGYNYYTDADGNLFKRNTRVAAAAPIKIATEQKGKLVSITADAENLYALNSNDSIWRFNPAITNNPWQLIGRNNNATYNMHLEAIACHNNQLFGVTGAGIVYKAIHATDHTLSVTAMAIGFEKKKILLIGTDLTGFALSYINTVKNIISAKYKIPAAAILVNASHTHFAPVTRGWSTWEPFYQYPDSSYLNTTLKNALLNCVAAAMDSMQPATLKFGVGTTAIGFNRRNTKEIIRPYDNTVDLLETQSIRTKEKNILFLTGCHAVFTGTEPSIYILSANYPGVTRELLIKSGYKNALFIQGCGGDINPVDLDFKKAGTDLATDIQKTLAKGLGNVAPGALSYYLDAVNVHTTPWSRDSIQKFKTDNTVQDTSIVEDRNIRWADLMLQSKSPLSDNMKIYVQTINIGDLKIVGLSREVVNEYGTAIRQLWPQKKVMVAGYCNDVPSYLPNDWHIEKKFYEGYDSFFWYGQPALPPTSIMSTVVNKVRENNR</sequence>
<accession>W0F772</accession>
<dbReference type="STRING" id="929713.NIASO_03420"/>
<protein>
    <recommendedName>
        <fullName evidence="3">Neutral/alkaline non-lysosomal ceramidase N-terminal domain-containing protein</fullName>
    </recommendedName>
</protein>
<name>W0F772_9BACT</name>
<dbReference type="eggNOG" id="COG2133">
    <property type="taxonomic scope" value="Bacteria"/>
</dbReference>
<evidence type="ECO:0000313" key="1">
    <source>
        <dbReference type="EMBL" id="AHF17191.1"/>
    </source>
</evidence>